<evidence type="ECO:0000259" key="3">
    <source>
        <dbReference type="PROSITE" id="PS50076"/>
    </source>
</evidence>
<gene>
    <name evidence="4" type="ORF">TVY486_0906040</name>
</gene>
<dbReference type="Gene3D" id="1.10.287.110">
    <property type="entry name" value="DnaJ domain"/>
    <property type="match status" value="1"/>
</dbReference>
<dbReference type="SMART" id="SM00271">
    <property type="entry name" value="DnaJ"/>
    <property type="match status" value="1"/>
</dbReference>
<keyword evidence="2" id="KW-1133">Transmembrane helix</keyword>
<dbReference type="GO" id="GO:0051087">
    <property type="term" value="F:protein-folding chaperone binding"/>
    <property type="evidence" value="ECO:0007669"/>
    <property type="project" value="TreeGrafter"/>
</dbReference>
<dbReference type="CDD" id="cd06257">
    <property type="entry name" value="DnaJ"/>
    <property type="match status" value="1"/>
</dbReference>
<dbReference type="InterPro" id="IPR051948">
    <property type="entry name" value="Hsp70_co-chaperone_J-domain"/>
</dbReference>
<feature type="domain" description="J" evidence="3">
    <location>
        <begin position="28"/>
        <end position="90"/>
    </location>
</feature>
<accession>G0U3C7</accession>
<sequence>MLQCRTCILLTAASFYTASSARGKIHPTAYEVLGVGPTTPFSEVKKRFHKLARFYHPDMPHGDAVRFREINAAYRALRAAHREQRSESINCRSGEANFWARQNCGRSEDYCGPLGRGRRRGSGHEAQRGGVMYELLWLYEGYELVFILIIAIIVIVVATQRCITVYRMTRDKRMRTIAMEEGLPPIMPLAIDDSVMQMYSTPVPQEEVELDDAMAEEMTYYRRATQRRFEDFREFLFIHDPYGVTSRKVCTSRFSVQYVDESLIPKRCAIVREFNSEEKGMRYENIVGPLAETLGTTLWAAPDTQHIAPLVAKGLGVIPMNTPDTAKWTFVEYKNNDRPSDAPSCLLALKNNRFDRLGMCQRITVSGSSVLSPNLVSKRQHNALSQEHTKIVSGGEIPLRNLSVPLELMKL</sequence>
<dbReference type="Pfam" id="PF00226">
    <property type="entry name" value="DnaJ"/>
    <property type="match status" value="1"/>
</dbReference>
<proteinExistence type="predicted"/>
<dbReference type="InterPro" id="IPR036869">
    <property type="entry name" value="J_dom_sf"/>
</dbReference>
<dbReference type="EMBL" id="HE573025">
    <property type="protein sequence ID" value="CCC50783.1"/>
    <property type="molecule type" value="Genomic_DNA"/>
</dbReference>
<organism evidence="4">
    <name type="scientific">Trypanosoma vivax (strain Y486)</name>
    <dbReference type="NCBI Taxonomy" id="1055687"/>
    <lineage>
        <taxon>Eukaryota</taxon>
        <taxon>Discoba</taxon>
        <taxon>Euglenozoa</taxon>
        <taxon>Kinetoplastea</taxon>
        <taxon>Metakinetoplastina</taxon>
        <taxon>Trypanosomatida</taxon>
        <taxon>Trypanosomatidae</taxon>
        <taxon>Trypanosoma</taxon>
        <taxon>Duttonella</taxon>
    </lineage>
</organism>
<dbReference type="GO" id="GO:0005783">
    <property type="term" value="C:endoplasmic reticulum"/>
    <property type="evidence" value="ECO:0007669"/>
    <property type="project" value="TreeGrafter"/>
</dbReference>
<dbReference type="GO" id="GO:0051787">
    <property type="term" value="F:misfolded protein binding"/>
    <property type="evidence" value="ECO:0007669"/>
    <property type="project" value="TreeGrafter"/>
</dbReference>
<dbReference type="OMA" id="WARQEND"/>
<dbReference type="VEuPathDB" id="TriTrypDB:TvY486_0906040"/>
<dbReference type="PROSITE" id="PS50076">
    <property type="entry name" value="DNAJ_2"/>
    <property type="match status" value="1"/>
</dbReference>
<dbReference type="AlphaFoldDB" id="G0U3C7"/>
<dbReference type="PANTHER" id="PTHR44360:SF1">
    <property type="entry name" value="DNAJ HOMOLOG SUBFAMILY B MEMBER 9"/>
    <property type="match status" value="1"/>
</dbReference>
<protein>
    <recommendedName>
        <fullName evidence="3">J domain-containing protein</fullName>
    </recommendedName>
</protein>
<dbReference type="GO" id="GO:0036503">
    <property type="term" value="P:ERAD pathway"/>
    <property type="evidence" value="ECO:0007669"/>
    <property type="project" value="TreeGrafter"/>
</dbReference>
<evidence type="ECO:0000256" key="1">
    <source>
        <dbReference type="ARBA" id="ARBA00023186"/>
    </source>
</evidence>
<feature type="transmembrane region" description="Helical" evidence="2">
    <location>
        <begin position="144"/>
        <end position="166"/>
    </location>
</feature>
<dbReference type="SUPFAM" id="SSF46565">
    <property type="entry name" value="Chaperone J-domain"/>
    <property type="match status" value="1"/>
</dbReference>
<evidence type="ECO:0000256" key="2">
    <source>
        <dbReference type="SAM" id="Phobius"/>
    </source>
</evidence>
<reference evidence="4" key="1">
    <citation type="journal article" date="2012" name="Proc. Natl. Acad. Sci. U.S.A.">
        <title>Antigenic diversity is generated by distinct evolutionary mechanisms in African trypanosome species.</title>
        <authorList>
            <person name="Jackson A.P."/>
            <person name="Berry A."/>
            <person name="Aslett M."/>
            <person name="Allison H.C."/>
            <person name="Burton P."/>
            <person name="Vavrova-Anderson J."/>
            <person name="Brown R."/>
            <person name="Browne H."/>
            <person name="Corton N."/>
            <person name="Hauser H."/>
            <person name="Gamble J."/>
            <person name="Gilderthorp R."/>
            <person name="Marcello L."/>
            <person name="McQuillan J."/>
            <person name="Otto T.D."/>
            <person name="Quail M.A."/>
            <person name="Sanders M.J."/>
            <person name="van Tonder A."/>
            <person name="Ginger M.L."/>
            <person name="Field M.C."/>
            <person name="Barry J.D."/>
            <person name="Hertz-Fowler C."/>
            <person name="Berriman M."/>
        </authorList>
    </citation>
    <scope>NUCLEOTIDE SEQUENCE</scope>
    <source>
        <strain evidence="4">Y486</strain>
    </source>
</reference>
<name>G0U3C7_TRYVY</name>
<keyword evidence="2" id="KW-0472">Membrane</keyword>
<keyword evidence="1" id="KW-0143">Chaperone</keyword>
<dbReference type="PANTHER" id="PTHR44360">
    <property type="entry name" value="DNAJ HOMOLOG SUBFAMILY B MEMBER 9"/>
    <property type="match status" value="1"/>
</dbReference>
<keyword evidence="2" id="KW-0812">Transmembrane</keyword>
<dbReference type="InterPro" id="IPR001623">
    <property type="entry name" value="DnaJ_domain"/>
</dbReference>
<evidence type="ECO:0000313" key="4">
    <source>
        <dbReference type="EMBL" id="CCC50783.1"/>
    </source>
</evidence>